<evidence type="ECO:0000313" key="11">
    <source>
        <dbReference type="Proteomes" id="UP000694941"/>
    </source>
</evidence>
<dbReference type="SUPFAM" id="SSF52058">
    <property type="entry name" value="L domain-like"/>
    <property type="match status" value="2"/>
</dbReference>
<keyword evidence="8" id="KW-0325">Glycoprotein</keyword>
<name>A0ABM1C333_LIMPO</name>
<comment type="subcellular location">
    <subcellularLocation>
        <location evidence="1">Membrane</location>
        <topology evidence="1">Single-pass membrane protein</topology>
    </subcellularLocation>
</comment>
<dbReference type="RefSeq" id="XP_013793330.1">
    <property type="nucleotide sequence ID" value="XM_013937876.1"/>
</dbReference>
<organism evidence="11 12">
    <name type="scientific">Limulus polyphemus</name>
    <name type="common">Atlantic horseshoe crab</name>
    <dbReference type="NCBI Taxonomy" id="6850"/>
    <lineage>
        <taxon>Eukaryota</taxon>
        <taxon>Metazoa</taxon>
        <taxon>Ecdysozoa</taxon>
        <taxon>Arthropoda</taxon>
        <taxon>Chelicerata</taxon>
        <taxon>Merostomata</taxon>
        <taxon>Xiphosura</taxon>
        <taxon>Limulidae</taxon>
        <taxon>Limulus</taxon>
    </lineage>
</organism>
<evidence type="ECO:0000256" key="10">
    <source>
        <dbReference type="SAM" id="Phobius"/>
    </source>
</evidence>
<keyword evidence="9" id="KW-0175">Coiled coil</keyword>
<evidence type="ECO:0000256" key="1">
    <source>
        <dbReference type="ARBA" id="ARBA00004167"/>
    </source>
</evidence>
<feature type="non-terminal residue" evidence="12">
    <location>
        <position position="601"/>
    </location>
</feature>
<keyword evidence="5" id="KW-0677">Repeat</keyword>
<dbReference type="Proteomes" id="UP000694941">
    <property type="component" value="Unplaced"/>
</dbReference>
<evidence type="ECO:0000313" key="12">
    <source>
        <dbReference type="RefSeq" id="XP_013793330.1"/>
    </source>
</evidence>
<dbReference type="PROSITE" id="PS51450">
    <property type="entry name" value="LRR"/>
    <property type="match status" value="1"/>
</dbReference>
<dbReference type="InterPro" id="IPR003591">
    <property type="entry name" value="Leu-rich_rpt_typical-subtyp"/>
</dbReference>
<evidence type="ECO:0000256" key="2">
    <source>
        <dbReference type="ARBA" id="ARBA00022614"/>
    </source>
</evidence>
<evidence type="ECO:0000256" key="6">
    <source>
        <dbReference type="ARBA" id="ARBA00022989"/>
    </source>
</evidence>
<feature type="coiled-coil region" evidence="9">
    <location>
        <begin position="238"/>
        <end position="265"/>
    </location>
</feature>
<dbReference type="Gene3D" id="3.80.10.10">
    <property type="entry name" value="Ribonuclease Inhibitor"/>
    <property type="match status" value="4"/>
</dbReference>
<proteinExistence type="predicted"/>
<evidence type="ECO:0000256" key="5">
    <source>
        <dbReference type="ARBA" id="ARBA00022737"/>
    </source>
</evidence>
<dbReference type="GeneID" id="106477288"/>
<sequence length="601" mass="68863">MEQFQKCSRHLAIFTCIVVVISSPLFFQPGLAVHQDEKTSSVSFEDVPEISNCKFNVKNGNFSVFCENINLDLLSLLPNETSKLVITKGKYLTLTKPIFAHLSKLKVLHLPANGIRYVISKSLIGLFMLTDVNLGDNLIVVLSPKLFRFTPSVKFLNLSHNNIQNFRSIAVSVSILPSLTELNLSHNKHASVIKVEDFHKLENCSLEKLYLHDCSIKVLEKGAFVRLKYLKFLDIGNNPLSENALKNLTTDLRELELEELRLQQLSRINDFPSHGLAPLENSSLIILILDKNYFMTVRPLPLMPRLRKLSMSYCNIKVLSDSFVNLPNLKELILTQNEIFFISSTITSLKHLRTLDMRFSARYVELFAFVFNDFGLSQMESLQNLTLNGMPINKSIKRHYFFGLKRLKYLHLANTKIVDIEAFSFETLKDLEILDLAYNSIKSLGDNLFYGLNNLRTLNLQENLISFTKDSLPFQHLSRLVGLKLRNNKIKTINSDMFSNLTCLTHLMLEGNLITSWNYDIFQNNSQLVVLLLRRNQINQVTDTMVKDFSRLTILDLSYNPFSCECGIHVTFQKWLTITNVTMVNFNDSNSPLAYICSEFN</sequence>
<dbReference type="SMART" id="SM00369">
    <property type="entry name" value="LRR_TYP"/>
    <property type="match status" value="10"/>
</dbReference>
<dbReference type="InterPro" id="IPR001611">
    <property type="entry name" value="Leu-rich_rpt"/>
</dbReference>
<reference evidence="12" key="1">
    <citation type="submission" date="2025-08" db="UniProtKB">
        <authorList>
            <consortium name="RefSeq"/>
        </authorList>
    </citation>
    <scope>IDENTIFICATION</scope>
    <source>
        <tissue evidence="12">Muscle</tissue>
    </source>
</reference>
<evidence type="ECO:0000256" key="4">
    <source>
        <dbReference type="ARBA" id="ARBA00022729"/>
    </source>
</evidence>
<evidence type="ECO:0000256" key="9">
    <source>
        <dbReference type="SAM" id="Coils"/>
    </source>
</evidence>
<gene>
    <name evidence="12" type="primary">LOC106477288</name>
</gene>
<dbReference type="SMART" id="SM00365">
    <property type="entry name" value="LRR_SD22"/>
    <property type="match status" value="6"/>
</dbReference>
<keyword evidence="11" id="KW-1185">Reference proteome</keyword>
<keyword evidence="7 10" id="KW-0472">Membrane</keyword>
<keyword evidence="3 10" id="KW-0812">Transmembrane</keyword>
<dbReference type="PANTHER" id="PTHR24365">
    <property type="entry name" value="TOLL-LIKE RECEPTOR"/>
    <property type="match status" value="1"/>
</dbReference>
<dbReference type="InterPro" id="IPR032675">
    <property type="entry name" value="LRR_dom_sf"/>
</dbReference>
<evidence type="ECO:0000256" key="8">
    <source>
        <dbReference type="ARBA" id="ARBA00023180"/>
    </source>
</evidence>
<keyword evidence="2" id="KW-0433">Leucine-rich repeat</keyword>
<accession>A0ABM1C333</accession>
<keyword evidence="4" id="KW-0732">Signal</keyword>
<evidence type="ECO:0000256" key="3">
    <source>
        <dbReference type="ARBA" id="ARBA00022692"/>
    </source>
</evidence>
<dbReference type="PANTHER" id="PTHR24365:SF530">
    <property type="entry name" value="MSTPROX-RELATED"/>
    <property type="match status" value="1"/>
</dbReference>
<evidence type="ECO:0000256" key="7">
    <source>
        <dbReference type="ARBA" id="ARBA00023136"/>
    </source>
</evidence>
<dbReference type="Pfam" id="PF13855">
    <property type="entry name" value="LRR_8"/>
    <property type="match status" value="4"/>
</dbReference>
<feature type="transmembrane region" description="Helical" evidence="10">
    <location>
        <begin position="12"/>
        <end position="31"/>
    </location>
</feature>
<protein>
    <submittedName>
        <fullName evidence="12">Toll-like receptor 3</fullName>
    </submittedName>
</protein>
<keyword evidence="6 10" id="KW-1133">Transmembrane helix</keyword>